<feature type="domain" description="DprA winged helix" evidence="3">
    <location>
        <begin position="326"/>
        <end position="380"/>
    </location>
</feature>
<accession>W9VH79</accession>
<dbReference type="Pfam" id="PF17782">
    <property type="entry name" value="WHD_DprA"/>
    <property type="match status" value="1"/>
</dbReference>
<dbReference type="AlphaFoldDB" id="W9VH79"/>
<dbReference type="EMBL" id="AONC01000026">
    <property type="protein sequence ID" value="EXJ15397.1"/>
    <property type="molecule type" value="Genomic_DNA"/>
</dbReference>
<dbReference type="Pfam" id="PF02481">
    <property type="entry name" value="DNA_processg_A"/>
    <property type="match status" value="1"/>
</dbReference>
<dbReference type="Proteomes" id="UP000019460">
    <property type="component" value="Unassembled WGS sequence"/>
</dbReference>
<dbReference type="GO" id="GO:0009294">
    <property type="term" value="P:DNA-mediated transformation"/>
    <property type="evidence" value="ECO:0007669"/>
    <property type="project" value="InterPro"/>
</dbReference>
<dbReference type="InterPro" id="IPR010994">
    <property type="entry name" value="RuvA_2-like"/>
</dbReference>
<comment type="similarity">
    <text evidence="1">Belongs to the DprA/Smf family.</text>
</comment>
<proteinExistence type="inferred from homology"/>
<evidence type="ECO:0000259" key="3">
    <source>
        <dbReference type="Pfam" id="PF17782"/>
    </source>
</evidence>
<dbReference type="PANTHER" id="PTHR43022:SF1">
    <property type="entry name" value="PROTEIN SMF"/>
    <property type="match status" value="1"/>
</dbReference>
<comment type="caution">
    <text evidence="4">The sequence shown here is derived from an EMBL/GenBank/DDBJ whole genome shotgun (WGS) entry which is preliminary data.</text>
</comment>
<keyword evidence="5" id="KW-1185">Reference proteome</keyword>
<dbReference type="Gene3D" id="3.40.50.450">
    <property type="match status" value="1"/>
</dbReference>
<evidence type="ECO:0000256" key="1">
    <source>
        <dbReference type="ARBA" id="ARBA00006525"/>
    </source>
</evidence>
<evidence type="ECO:0000313" key="4">
    <source>
        <dbReference type="EMBL" id="EXJ15397.1"/>
    </source>
</evidence>
<feature type="domain" description="Smf/DprA SLOG" evidence="2">
    <location>
        <begin position="97"/>
        <end position="303"/>
    </location>
</feature>
<gene>
    <name evidence="4" type="ORF">D779_1361</name>
</gene>
<dbReference type="SUPFAM" id="SSF102405">
    <property type="entry name" value="MCP/YpsA-like"/>
    <property type="match status" value="1"/>
</dbReference>
<organism evidence="4 5">
    <name type="scientific">Imhoffiella purpurea</name>
    <dbReference type="NCBI Taxonomy" id="1249627"/>
    <lineage>
        <taxon>Bacteria</taxon>
        <taxon>Pseudomonadati</taxon>
        <taxon>Pseudomonadota</taxon>
        <taxon>Gammaproteobacteria</taxon>
        <taxon>Chromatiales</taxon>
        <taxon>Chromatiaceae</taxon>
        <taxon>Imhoffiella</taxon>
    </lineage>
</organism>
<dbReference type="OrthoDB" id="9785707at2"/>
<dbReference type="InterPro" id="IPR036388">
    <property type="entry name" value="WH-like_DNA-bd_sf"/>
</dbReference>
<name>W9VH79_9GAMM</name>
<evidence type="ECO:0000259" key="2">
    <source>
        <dbReference type="Pfam" id="PF02481"/>
    </source>
</evidence>
<dbReference type="SUPFAM" id="SSF47781">
    <property type="entry name" value="RuvA domain 2-like"/>
    <property type="match status" value="1"/>
</dbReference>
<dbReference type="PANTHER" id="PTHR43022">
    <property type="entry name" value="PROTEIN SMF"/>
    <property type="match status" value="1"/>
</dbReference>
<dbReference type="InterPro" id="IPR041614">
    <property type="entry name" value="DprA_WH"/>
</dbReference>
<dbReference type="Pfam" id="PF14520">
    <property type="entry name" value="HHH_5"/>
    <property type="match status" value="1"/>
</dbReference>
<evidence type="ECO:0000313" key="5">
    <source>
        <dbReference type="Proteomes" id="UP000019460"/>
    </source>
</evidence>
<dbReference type="InterPro" id="IPR003488">
    <property type="entry name" value="DprA"/>
</dbReference>
<dbReference type="PATRIC" id="fig|1249627.3.peg.1810"/>
<reference evidence="4 5" key="1">
    <citation type="submission" date="2012-11" db="EMBL/GenBank/DDBJ databases">
        <title>Genome assembly of Thiorhodococcus sp. AK35.</title>
        <authorList>
            <person name="Nupur N."/>
            <person name="Khatri I."/>
            <person name="Subramanian S."/>
            <person name="Pinnaka A."/>
        </authorList>
    </citation>
    <scope>NUCLEOTIDE SEQUENCE [LARGE SCALE GENOMIC DNA]</scope>
    <source>
        <strain evidence="4 5">AK35</strain>
    </source>
</reference>
<dbReference type="STRING" id="1249627.D779_1361"/>
<protein>
    <submittedName>
        <fullName evidence="4">Rossmann fold nucleotide-binding protein Smf</fullName>
    </submittedName>
</protein>
<dbReference type="eggNOG" id="COG0758">
    <property type="taxonomic scope" value="Bacteria"/>
</dbReference>
<dbReference type="NCBIfam" id="TIGR00732">
    <property type="entry name" value="dprA"/>
    <property type="match status" value="1"/>
</dbReference>
<sequence length="387" mass="40648">MPRLPPDPHSSGSCSSAAARRFHRDWLVISLAPGIGPRTALRLHEHFGSPAAVLSASRSDLGDLGLKPPALDWLKHPDRAAIDSVLSWAERPGAHLLGLDDPRYPPLLREIADPPPLLYVRGDIGLLSEPQIAVVGSRNPSPGGREITAELVRELARCGLVVTSGLAFGIDGVAHEAALETGQSIAVLGTGPDLVYPSAHVDLACRIVERGALVTELPPGRGPQARNFPRRNRLISGLSLGVLVTEAALKSGSLITARSALEQGREVFAVPGPIGSPLSRGCHALIRDGARLVETAADILSELAPQLRGALDSDASPDASGEGLEPAGLEGDERLLWEALGFDQLAPDELIARTGLPAEQVLSMLLLMELNGHVSSLPGGRYCRASG</sequence>
<dbReference type="Gene3D" id="1.10.10.10">
    <property type="entry name" value="Winged helix-like DNA-binding domain superfamily/Winged helix DNA-binding domain"/>
    <property type="match status" value="1"/>
</dbReference>
<dbReference type="InterPro" id="IPR057666">
    <property type="entry name" value="DrpA_SLOG"/>
</dbReference>